<feature type="signal peptide" evidence="4">
    <location>
        <begin position="1"/>
        <end position="22"/>
    </location>
</feature>
<name>A0ABX0VTE5_9RHOB</name>
<dbReference type="EMBL" id="JAATOP010000001">
    <property type="protein sequence ID" value="NIY71272.1"/>
    <property type="molecule type" value="Genomic_DNA"/>
</dbReference>
<comment type="caution">
    <text evidence="5">The sequence shown here is derived from an EMBL/GenBank/DDBJ whole genome shotgun (WGS) entry which is preliminary data.</text>
</comment>
<protein>
    <submittedName>
        <fullName evidence="5">Extracellular solute-binding protein</fullName>
    </submittedName>
</protein>
<dbReference type="PANTHER" id="PTHR30061:SF50">
    <property type="entry name" value="MALTOSE_MALTODEXTRIN-BINDING PERIPLASMIC PROTEIN"/>
    <property type="match status" value="1"/>
</dbReference>
<dbReference type="Proteomes" id="UP000709466">
    <property type="component" value="Unassembled WGS sequence"/>
</dbReference>
<dbReference type="Gene3D" id="3.40.190.10">
    <property type="entry name" value="Periplasmic binding protein-like II"/>
    <property type="match status" value="1"/>
</dbReference>
<keyword evidence="6" id="KW-1185">Reference proteome</keyword>
<proteinExistence type="inferred from homology"/>
<sequence>MKAKALFLATTAVLGFASAAAAQTEIHLINCGAAADPQNPLQEEHAKAWEAENPDYSVVFEYVPWGSCQERAITLASAGDPVAASYMGSRVLKQLAESDLIIPFDLTEEELGTYEDSVLSTVMFDGEVWGLPRAFSTKALYWNKGLFEEAGLDMPDGPQTWEDVVTAAKAITENTDAAGIGLPAADFDNTMHEWLNWLYSNGGEVINADGEIVFDSPEVVETLQLYGDLADYTEEGPLAYDRGKLEPLFAEEAIGMYTNGGWGRNTAGDIDYGITLIPSGPSGDHGTLLITDSLVVFKGSGVEEATLDLITYMTAPEQQSAFDIAGGWTPIRQTMDTENLVAEDPSWEPFVISVPTGGPEPLLYDYVAMQDVINEAIQSVLTGEVSAEEAAAEAQSELEDLNE</sequence>
<dbReference type="RefSeq" id="WP_167636150.1">
    <property type="nucleotide sequence ID" value="NZ_JAATOP010000001.1"/>
</dbReference>
<dbReference type="SUPFAM" id="SSF53850">
    <property type="entry name" value="Periplasmic binding protein-like II"/>
    <property type="match status" value="1"/>
</dbReference>
<organism evidence="5 6">
    <name type="scientific">Marivivens donghaensis</name>
    <dbReference type="NCBI Taxonomy" id="1699413"/>
    <lineage>
        <taxon>Bacteria</taxon>
        <taxon>Pseudomonadati</taxon>
        <taxon>Pseudomonadota</taxon>
        <taxon>Alphaproteobacteria</taxon>
        <taxon>Rhodobacterales</taxon>
        <taxon>Paracoccaceae</taxon>
        <taxon>Marivivens group</taxon>
        <taxon>Marivivens</taxon>
    </lineage>
</organism>
<dbReference type="Pfam" id="PF01547">
    <property type="entry name" value="SBP_bac_1"/>
    <property type="match status" value="1"/>
</dbReference>
<evidence type="ECO:0000256" key="2">
    <source>
        <dbReference type="ARBA" id="ARBA00022448"/>
    </source>
</evidence>
<evidence type="ECO:0000256" key="1">
    <source>
        <dbReference type="ARBA" id="ARBA00008520"/>
    </source>
</evidence>
<evidence type="ECO:0000313" key="5">
    <source>
        <dbReference type="EMBL" id="NIY71272.1"/>
    </source>
</evidence>
<dbReference type="PANTHER" id="PTHR30061">
    <property type="entry name" value="MALTOSE-BINDING PERIPLASMIC PROTEIN"/>
    <property type="match status" value="1"/>
</dbReference>
<keyword evidence="2" id="KW-0813">Transport</keyword>
<accession>A0ABX0VTE5</accession>
<evidence type="ECO:0000256" key="3">
    <source>
        <dbReference type="ARBA" id="ARBA00022729"/>
    </source>
</evidence>
<feature type="chain" id="PRO_5046678548" evidence="4">
    <location>
        <begin position="23"/>
        <end position="403"/>
    </location>
</feature>
<keyword evidence="3 4" id="KW-0732">Signal</keyword>
<evidence type="ECO:0000313" key="6">
    <source>
        <dbReference type="Proteomes" id="UP000709466"/>
    </source>
</evidence>
<dbReference type="InterPro" id="IPR006059">
    <property type="entry name" value="SBP"/>
</dbReference>
<reference evidence="5 6" key="1">
    <citation type="submission" date="2020-03" db="EMBL/GenBank/DDBJ databases">
        <title>Bacterial isolates of synthetic phycosphere.</title>
        <authorList>
            <person name="Fu H."/>
            <person name="Moran M.A."/>
        </authorList>
    </citation>
    <scope>NUCLEOTIDE SEQUENCE [LARGE SCALE GENOMIC DNA]</scope>
    <source>
        <strain evidence="5 6">HF1</strain>
    </source>
</reference>
<comment type="similarity">
    <text evidence="1">Belongs to the bacterial solute-binding protein 1 family.</text>
</comment>
<evidence type="ECO:0000256" key="4">
    <source>
        <dbReference type="SAM" id="SignalP"/>
    </source>
</evidence>
<gene>
    <name evidence="5" type="ORF">HCZ30_02350</name>
</gene>